<proteinExistence type="predicted"/>
<reference evidence="2 3" key="1">
    <citation type="submission" date="2021-12" db="EMBL/GenBank/DDBJ databases">
        <title>Mucilaginibacter roseus genome.</title>
        <authorList>
            <person name="Ferreira J.R."/>
            <person name="Newman J.D."/>
        </authorList>
    </citation>
    <scope>NUCLEOTIDE SEQUENCE [LARGE SCALE GENOMIC DNA]</scope>
    <source>
        <strain evidence="2 3">LMG 28454</strain>
    </source>
</reference>
<protein>
    <recommendedName>
        <fullName evidence="4">Peptidase M56 domain-containing protein</fullName>
    </recommendedName>
</protein>
<gene>
    <name evidence="2" type="ORF">LT679_12830</name>
</gene>
<keyword evidence="1" id="KW-1133">Transmembrane helix</keyword>
<evidence type="ECO:0000313" key="2">
    <source>
        <dbReference type="EMBL" id="MCD8741493.1"/>
    </source>
</evidence>
<name>A0ABS8U2Z3_9SPHI</name>
<comment type="caution">
    <text evidence="2">The sequence shown here is derived from an EMBL/GenBank/DDBJ whole genome shotgun (WGS) entry which is preliminary data.</text>
</comment>
<sequence length="107" mass="13337">MRYPVIVVKKLRVTGMALYPFILVNHKNAANDRVIIHHEMIHIKQQQEMLVIFFYIAYLFNYLLNLIKYRNHYQAYKNIVFEREAYQNEENLVYAKNRGFWWWRFYL</sequence>
<keyword evidence="1" id="KW-0812">Transmembrane</keyword>
<evidence type="ECO:0008006" key="4">
    <source>
        <dbReference type="Google" id="ProtNLM"/>
    </source>
</evidence>
<keyword evidence="3" id="KW-1185">Reference proteome</keyword>
<organism evidence="2 3">
    <name type="scientific">Mucilaginibacter roseus</name>
    <dbReference type="NCBI Taxonomy" id="1528868"/>
    <lineage>
        <taxon>Bacteria</taxon>
        <taxon>Pseudomonadati</taxon>
        <taxon>Bacteroidota</taxon>
        <taxon>Sphingobacteriia</taxon>
        <taxon>Sphingobacteriales</taxon>
        <taxon>Sphingobacteriaceae</taxon>
        <taxon>Mucilaginibacter</taxon>
    </lineage>
</organism>
<evidence type="ECO:0000313" key="3">
    <source>
        <dbReference type="Proteomes" id="UP001199919"/>
    </source>
</evidence>
<dbReference type="RefSeq" id="WP_232177993.1">
    <property type="nucleotide sequence ID" value="NZ_JAJPWV010000003.1"/>
</dbReference>
<feature type="transmembrane region" description="Helical" evidence="1">
    <location>
        <begin position="49"/>
        <end position="67"/>
    </location>
</feature>
<dbReference type="EMBL" id="JAJPWV010000003">
    <property type="protein sequence ID" value="MCD8741493.1"/>
    <property type="molecule type" value="Genomic_DNA"/>
</dbReference>
<keyword evidence="1" id="KW-0472">Membrane</keyword>
<evidence type="ECO:0000256" key="1">
    <source>
        <dbReference type="SAM" id="Phobius"/>
    </source>
</evidence>
<accession>A0ABS8U2Z3</accession>
<dbReference type="Proteomes" id="UP001199919">
    <property type="component" value="Unassembled WGS sequence"/>
</dbReference>